<evidence type="ECO:0000256" key="1">
    <source>
        <dbReference type="SAM" id="MobiDB-lite"/>
    </source>
</evidence>
<feature type="region of interest" description="Disordered" evidence="1">
    <location>
        <begin position="66"/>
        <end position="97"/>
    </location>
</feature>
<dbReference type="Proteomes" id="UP000199017">
    <property type="component" value="Unassembled WGS sequence"/>
</dbReference>
<evidence type="ECO:0000313" key="4">
    <source>
        <dbReference type="Proteomes" id="UP000199017"/>
    </source>
</evidence>
<name>A0A1G8GG20_9BACI</name>
<keyword evidence="2" id="KW-1133">Transmembrane helix</keyword>
<feature type="transmembrane region" description="Helical" evidence="2">
    <location>
        <begin position="6"/>
        <end position="25"/>
    </location>
</feature>
<proteinExistence type="predicted"/>
<dbReference type="AlphaFoldDB" id="A0A1G8GG20"/>
<evidence type="ECO:0000313" key="3">
    <source>
        <dbReference type="EMBL" id="SDH93305.1"/>
    </source>
</evidence>
<gene>
    <name evidence="3" type="ORF">SAMN05216352_103384</name>
</gene>
<reference evidence="3 4" key="1">
    <citation type="submission" date="2016-10" db="EMBL/GenBank/DDBJ databases">
        <authorList>
            <person name="de Groot N.N."/>
        </authorList>
    </citation>
    <scope>NUCLEOTIDE SEQUENCE [LARGE SCALE GENOMIC DNA]</scope>
    <source>
        <strain evidence="4">P4B,CCM 7963,CECT 7998,DSM 25260,IBRC-M 10614,KCTC 13821</strain>
    </source>
</reference>
<organism evidence="3 4">
    <name type="scientific">Alteribacillus bidgolensis</name>
    <dbReference type="NCBI Taxonomy" id="930129"/>
    <lineage>
        <taxon>Bacteria</taxon>
        <taxon>Bacillati</taxon>
        <taxon>Bacillota</taxon>
        <taxon>Bacilli</taxon>
        <taxon>Bacillales</taxon>
        <taxon>Bacillaceae</taxon>
        <taxon>Alteribacillus</taxon>
    </lineage>
</organism>
<dbReference type="EMBL" id="FNDU01000003">
    <property type="protein sequence ID" value="SDH93305.1"/>
    <property type="molecule type" value="Genomic_DNA"/>
</dbReference>
<feature type="transmembrane region" description="Helical" evidence="2">
    <location>
        <begin position="37"/>
        <end position="55"/>
    </location>
</feature>
<keyword evidence="4" id="KW-1185">Reference proteome</keyword>
<protein>
    <submittedName>
        <fullName evidence="3">Uncharacterized protein</fullName>
    </submittedName>
</protein>
<sequence length="111" mass="13000">MKFDSWKTNVFAALIGFIVFFFLSWRVNLLTTSLMRAGLFSLIIFVTAFLFRWMLRKIQAAPIEDDDHIEAQGDSVEQKGRESEEKQENEDSLSEEEIELASRFMKEKLNE</sequence>
<dbReference type="STRING" id="930129.SAMN05216352_103384"/>
<keyword evidence="2" id="KW-0472">Membrane</keyword>
<keyword evidence="2" id="KW-0812">Transmembrane</keyword>
<evidence type="ECO:0000256" key="2">
    <source>
        <dbReference type="SAM" id="Phobius"/>
    </source>
</evidence>
<feature type="compositionally biased region" description="Acidic residues" evidence="1">
    <location>
        <begin position="87"/>
        <end position="97"/>
    </location>
</feature>
<accession>A0A1G8GG20</accession>
<feature type="compositionally biased region" description="Basic and acidic residues" evidence="1">
    <location>
        <begin position="76"/>
        <end position="86"/>
    </location>
</feature>